<evidence type="ECO:0000313" key="2">
    <source>
        <dbReference type="Proteomes" id="UP000827986"/>
    </source>
</evidence>
<dbReference type="EMBL" id="JAHDVG010000468">
    <property type="protein sequence ID" value="KAH1181476.1"/>
    <property type="molecule type" value="Genomic_DNA"/>
</dbReference>
<dbReference type="GO" id="GO:0016491">
    <property type="term" value="F:oxidoreductase activity"/>
    <property type="evidence" value="ECO:0007669"/>
    <property type="project" value="TreeGrafter"/>
</dbReference>
<name>A0A9D3XL11_9SAUR</name>
<reference evidence="1" key="1">
    <citation type="submission" date="2021-09" db="EMBL/GenBank/DDBJ databases">
        <title>The genome of Mauremys mutica provides insights into the evolution of semi-aquatic lifestyle.</title>
        <authorList>
            <person name="Gong S."/>
            <person name="Gao Y."/>
        </authorList>
    </citation>
    <scope>NUCLEOTIDE SEQUENCE</scope>
    <source>
        <strain evidence="1">MM-2020</strain>
        <tissue evidence="1">Muscle</tissue>
    </source>
</reference>
<gene>
    <name evidence="1" type="ORF">KIL84_005202</name>
</gene>
<dbReference type="SUPFAM" id="SSF51735">
    <property type="entry name" value="NAD(P)-binding Rossmann-fold domains"/>
    <property type="match status" value="1"/>
</dbReference>
<comment type="caution">
    <text evidence="1">The sequence shown here is derived from an EMBL/GenBank/DDBJ whole genome shotgun (WGS) entry which is preliminary data.</text>
</comment>
<sequence>MGERGKGLGIPRFISQDKRTQSVSLQAFLPLLKKAEQKSTQTGLSCSKAAIINVSTIGGSIGNTPRLATFPVISYRCTKQQPGFASCDPEGNSKHRKVWASCHRGQEPTSLGWVLRTRVKFHSPPFMCTLQAELTVEDSVQGILKVLSTLSEKHHGIIVDWTERTVPW</sequence>
<dbReference type="Proteomes" id="UP000827986">
    <property type="component" value="Unassembled WGS sequence"/>
</dbReference>
<proteinExistence type="predicted"/>
<dbReference type="InterPro" id="IPR036291">
    <property type="entry name" value="NAD(P)-bd_dom_sf"/>
</dbReference>
<protein>
    <submittedName>
        <fullName evidence="1">Uncharacterized protein</fullName>
    </submittedName>
</protein>
<dbReference type="Gene3D" id="3.40.50.720">
    <property type="entry name" value="NAD(P)-binding Rossmann-like Domain"/>
    <property type="match status" value="1"/>
</dbReference>
<dbReference type="PANTHER" id="PTHR43544">
    <property type="entry name" value="SHORT-CHAIN DEHYDROGENASE/REDUCTASE"/>
    <property type="match status" value="1"/>
</dbReference>
<accession>A0A9D3XL11</accession>
<dbReference type="GO" id="GO:0005737">
    <property type="term" value="C:cytoplasm"/>
    <property type="evidence" value="ECO:0007669"/>
    <property type="project" value="TreeGrafter"/>
</dbReference>
<organism evidence="1 2">
    <name type="scientific">Mauremys mutica</name>
    <name type="common">yellowpond turtle</name>
    <dbReference type="NCBI Taxonomy" id="74926"/>
    <lineage>
        <taxon>Eukaryota</taxon>
        <taxon>Metazoa</taxon>
        <taxon>Chordata</taxon>
        <taxon>Craniata</taxon>
        <taxon>Vertebrata</taxon>
        <taxon>Euteleostomi</taxon>
        <taxon>Archelosauria</taxon>
        <taxon>Testudinata</taxon>
        <taxon>Testudines</taxon>
        <taxon>Cryptodira</taxon>
        <taxon>Durocryptodira</taxon>
        <taxon>Testudinoidea</taxon>
        <taxon>Geoemydidae</taxon>
        <taxon>Geoemydinae</taxon>
        <taxon>Mauremys</taxon>
    </lineage>
</organism>
<dbReference type="PANTHER" id="PTHR43544:SF21">
    <property type="entry name" value="C-FACTOR"/>
    <property type="match status" value="1"/>
</dbReference>
<dbReference type="InterPro" id="IPR051468">
    <property type="entry name" value="Fungal_SecMetab_SDRs"/>
</dbReference>
<keyword evidence="2" id="KW-1185">Reference proteome</keyword>
<dbReference type="AlphaFoldDB" id="A0A9D3XL11"/>
<evidence type="ECO:0000313" key="1">
    <source>
        <dbReference type="EMBL" id="KAH1181476.1"/>
    </source>
</evidence>